<gene>
    <name evidence="3" type="ORF">JI741_15820</name>
</gene>
<dbReference type="SUPFAM" id="SSF101874">
    <property type="entry name" value="YceI-like"/>
    <property type="match status" value="1"/>
</dbReference>
<dbReference type="EMBL" id="JAERRB010000005">
    <property type="protein sequence ID" value="MBL0742694.1"/>
    <property type="molecule type" value="Genomic_DNA"/>
</dbReference>
<feature type="chain" id="PRO_5046384736" evidence="1">
    <location>
        <begin position="22"/>
        <end position="196"/>
    </location>
</feature>
<evidence type="ECO:0000256" key="1">
    <source>
        <dbReference type="SAM" id="SignalP"/>
    </source>
</evidence>
<dbReference type="InterPro" id="IPR036761">
    <property type="entry name" value="TTHA0802/YceI-like_sf"/>
</dbReference>
<keyword evidence="1" id="KW-0732">Signal</keyword>
<protein>
    <submittedName>
        <fullName evidence="3">YceI family protein</fullName>
    </submittedName>
</protein>
<evidence type="ECO:0000313" key="4">
    <source>
        <dbReference type="Proteomes" id="UP000613030"/>
    </source>
</evidence>
<sequence length="196" mass="21536">MYSRFILGLVCVAATLTVVKAQTVYTIRDSKELDMKLSGTSTLHKWSMNTKTLTGSAQFSFAPGHQNQIDGIHSLTMKLDVLSLTSDEKALDRNAYKALKTDQFKNISYTLISAKVSPEKDHTYHVVTTGNLEIAGVTNKVAMDVFCVVNADATITCSGSDQLKMTDYNVKPPSFMLGAMRTGDDITLDFTVVYTK</sequence>
<proteinExistence type="predicted"/>
<evidence type="ECO:0000313" key="3">
    <source>
        <dbReference type="EMBL" id="MBL0742694.1"/>
    </source>
</evidence>
<reference evidence="3 4" key="1">
    <citation type="submission" date="2021-01" db="EMBL/GenBank/DDBJ databases">
        <title>Chryseolinea sp. Jin1 Genome sequencing and assembly.</title>
        <authorList>
            <person name="Kim I."/>
        </authorList>
    </citation>
    <scope>NUCLEOTIDE SEQUENCE [LARGE SCALE GENOMIC DNA]</scope>
    <source>
        <strain evidence="3 4">Jin1</strain>
    </source>
</reference>
<dbReference type="Gene3D" id="2.40.128.110">
    <property type="entry name" value="Lipid/polyisoprenoid-binding, YceI-like"/>
    <property type="match status" value="1"/>
</dbReference>
<dbReference type="RefSeq" id="WP_202011201.1">
    <property type="nucleotide sequence ID" value="NZ_JAERRB010000005.1"/>
</dbReference>
<organism evidence="3 4">
    <name type="scientific">Chryseolinea lacunae</name>
    <dbReference type="NCBI Taxonomy" id="2801331"/>
    <lineage>
        <taxon>Bacteria</taxon>
        <taxon>Pseudomonadati</taxon>
        <taxon>Bacteroidota</taxon>
        <taxon>Cytophagia</taxon>
        <taxon>Cytophagales</taxon>
        <taxon>Fulvivirgaceae</taxon>
        <taxon>Chryseolinea</taxon>
    </lineage>
</organism>
<keyword evidence="4" id="KW-1185">Reference proteome</keyword>
<accession>A0ABS1KTA0</accession>
<dbReference type="Pfam" id="PF04264">
    <property type="entry name" value="YceI"/>
    <property type="match status" value="1"/>
</dbReference>
<feature type="signal peptide" evidence="1">
    <location>
        <begin position="1"/>
        <end position="21"/>
    </location>
</feature>
<name>A0ABS1KTA0_9BACT</name>
<evidence type="ECO:0000259" key="2">
    <source>
        <dbReference type="Pfam" id="PF04264"/>
    </source>
</evidence>
<dbReference type="Proteomes" id="UP000613030">
    <property type="component" value="Unassembled WGS sequence"/>
</dbReference>
<comment type="caution">
    <text evidence="3">The sequence shown here is derived from an EMBL/GenBank/DDBJ whole genome shotgun (WGS) entry which is preliminary data.</text>
</comment>
<dbReference type="InterPro" id="IPR007372">
    <property type="entry name" value="Lipid/polyisoprenoid-bd_YceI"/>
</dbReference>
<feature type="domain" description="Lipid/polyisoprenoid-binding YceI-like" evidence="2">
    <location>
        <begin position="46"/>
        <end position="193"/>
    </location>
</feature>